<keyword evidence="16" id="KW-1185">Reference proteome</keyword>
<evidence type="ECO:0000256" key="10">
    <source>
        <dbReference type="ARBA" id="ARBA00051691"/>
    </source>
</evidence>
<dbReference type="RefSeq" id="XP_011069716.1">
    <property type="nucleotide sequence ID" value="XM_011071414.2"/>
</dbReference>
<dbReference type="Gene3D" id="1.10.630.10">
    <property type="entry name" value="Cytochrome P450"/>
    <property type="match status" value="1"/>
</dbReference>
<dbReference type="FunFam" id="1.10.630.10:FF:000026">
    <property type="entry name" value="Cytochrome P450 82C4"/>
    <property type="match status" value="1"/>
</dbReference>
<evidence type="ECO:0000256" key="11">
    <source>
        <dbReference type="ARBA" id="ARBA00052049"/>
    </source>
</evidence>
<reference evidence="16" key="1">
    <citation type="submission" date="2024-10" db="UniProtKB">
        <authorList>
            <consortium name="RefSeq"/>
        </authorList>
    </citation>
    <scope>NUCLEOTIDE SEQUENCE [LARGE SCALE GENOMIC DNA]</scope>
    <source>
        <strain evidence="16">cv. Zhongzhi No. 13</strain>
    </source>
</reference>
<evidence type="ECO:0000256" key="5">
    <source>
        <dbReference type="ARBA" id="ARBA00023002"/>
    </source>
</evidence>
<evidence type="ECO:0000256" key="13">
    <source>
        <dbReference type="ARBA" id="ARBA00067499"/>
    </source>
</evidence>
<dbReference type="PANTHER" id="PTHR47951:SF7">
    <property type="entry name" value="FLAVONOID 3',5'-HYDROXYLASE-LIKE ISOFORM X1"/>
    <property type="match status" value="1"/>
</dbReference>
<dbReference type="GO" id="GO:0005506">
    <property type="term" value="F:iron ion binding"/>
    <property type="evidence" value="ECO:0007669"/>
    <property type="project" value="InterPro"/>
</dbReference>
<dbReference type="GO" id="GO:0004497">
    <property type="term" value="F:monooxygenase activity"/>
    <property type="evidence" value="ECO:0007669"/>
    <property type="project" value="UniProtKB-KW"/>
</dbReference>
<evidence type="ECO:0000256" key="2">
    <source>
        <dbReference type="ARBA" id="ARBA00004167"/>
    </source>
</evidence>
<accession>A0A6I9SK58</accession>
<evidence type="ECO:0000313" key="17">
    <source>
        <dbReference type="RefSeq" id="XP_011069716.1"/>
    </source>
</evidence>
<dbReference type="SUPFAM" id="SSF48264">
    <property type="entry name" value="Cytochrome P450"/>
    <property type="match status" value="1"/>
</dbReference>
<dbReference type="PRINTS" id="PR00385">
    <property type="entry name" value="P450"/>
</dbReference>
<comment type="catalytic activity">
    <reaction evidence="11">
        <text>(2S)-naringenin 4',7-dimethyl ether + reduced [NADPH--hemoprotein reductase] + O2 = (2S)-carthamidin-4',7-dimethyl ether + oxidized [NADPH--hemoprotein reductase] + H2O + H(+)</text>
        <dbReference type="Rhea" id="RHEA:73439"/>
        <dbReference type="Rhea" id="RHEA-COMP:11964"/>
        <dbReference type="Rhea" id="RHEA-COMP:11965"/>
        <dbReference type="ChEBI" id="CHEBI:15377"/>
        <dbReference type="ChEBI" id="CHEBI:15378"/>
        <dbReference type="ChEBI" id="CHEBI:15379"/>
        <dbReference type="ChEBI" id="CHEBI:57618"/>
        <dbReference type="ChEBI" id="CHEBI:58210"/>
        <dbReference type="ChEBI" id="CHEBI:192816"/>
        <dbReference type="ChEBI" id="CHEBI:192817"/>
    </reaction>
    <physiologicalReaction direction="left-to-right" evidence="11">
        <dbReference type="Rhea" id="RHEA:73440"/>
    </physiologicalReaction>
</comment>
<dbReference type="GeneID" id="105155520"/>
<evidence type="ECO:0000256" key="3">
    <source>
        <dbReference type="ARBA" id="ARBA00022617"/>
    </source>
</evidence>
<comment type="cofactor">
    <cofactor evidence="1 14">
        <name>heme</name>
        <dbReference type="ChEBI" id="CHEBI:30413"/>
    </cofactor>
</comment>
<keyword evidence="6 14" id="KW-0408">Iron</keyword>
<evidence type="ECO:0000256" key="7">
    <source>
        <dbReference type="ARBA" id="ARBA00023033"/>
    </source>
</evidence>
<dbReference type="InterPro" id="IPR036396">
    <property type="entry name" value="Cyt_P450_sf"/>
</dbReference>
<evidence type="ECO:0000256" key="4">
    <source>
        <dbReference type="ARBA" id="ARBA00022723"/>
    </source>
</evidence>
<keyword evidence="7 15" id="KW-0503">Monooxygenase</keyword>
<dbReference type="InParanoid" id="A0A6I9SK58"/>
<keyword evidence="3 14" id="KW-0349">Heme</keyword>
<evidence type="ECO:0000256" key="15">
    <source>
        <dbReference type="RuleBase" id="RU000461"/>
    </source>
</evidence>
<evidence type="ECO:0000313" key="16">
    <source>
        <dbReference type="Proteomes" id="UP000504604"/>
    </source>
</evidence>
<proteinExistence type="inferred from homology"/>
<reference evidence="17" key="2">
    <citation type="submission" date="2025-08" db="UniProtKB">
        <authorList>
            <consortium name="RefSeq"/>
        </authorList>
    </citation>
    <scope>IDENTIFICATION</scope>
</reference>
<comment type="subcellular location">
    <subcellularLocation>
        <location evidence="2">Membrane</location>
        <topology evidence="2">Single-pass membrane protein</topology>
    </subcellularLocation>
</comment>
<dbReference type="PROSITE" id="PS00086">
    <property type="entry name" value="CYTOCHROME_P450"/>
    <property type="match status" value="1"/>
</dbReference>
<protein>
    <recommendedName>
        <fullName evidence="13">Flavonoid-6-hydroxylase</fullName>
    </recommendedName>
</protein>
<comment type="pathway">
    <text evidence="8">Flavonoid metabolism.</text>
</comment>
<sequence>MDPFATVALLATVFMLSIVWMIKKTSKEAPPLPPGPRGLPILGYLPFLHENLHIQFTELAHKYGPIYKFKLGNKLCMVISSPSLVKEVVRDHDTVFANRDAPIAALIASYGGNDVVWTDYDSHWRMMRKIFSREMLSNSNIEGSYHLRRGEVRRALRDVYSKIGTPVDVGQVTFFIELNVIMSMIWGSTIEGAKRDRIGEEYWGVVSKLVDLLGKPNVSDYFPGLARFDVQGIAKEMKGYVQCVDRIVDEVVKERMGMAENGKIDQGKKDFLQTLIDLKESRNAETSINMTELRALLMDTVVGGTDTTSTIIQWVMAELLNHKEKLHKVQKELSDLIGLSTVVEESHLPKLRYLDAVVKETLRLHPAVPLLLPRRPSQSCVVGGYTIPKHATVFLNVWSIQRDPSLWDNPLEFNPERFLNGTDQEWDFHGNNFQYAPFGSGRRVCAGVALAERTLMYILASLLHSFEWRLPDGEDVDMAEKLGLVLRKSQPLIAIPTPRLCGEGLYV</sequence>
<evidence type="ECO:0000256" key="14">
    <source>
        <dbReference type="PIRSR" id="PIRSR602401-1"/>
    </source>
</evidence>
<dbReference type="InterPro" id="IPR002401">
    <property type="entry name" value="Cyt_P450_E_grp-I"/>
</dbReference>
<dbReference type="KEGG" id="sind:105155520"/>
<name>A0A6I9SK58_SESIN</name>
<dbReference type="InterPro" id="IPR001128">
    <property type="entry name" value="Cyt_P450"/>
</dbReference>
<evidence type="ECO:0000256" key="8">
    <source>
        <dbReference type="ARBA" id="ARBA00034479"/>
    </source>
</evidence>
<comment type="catalytic activity">
    <reaction evidence="12">
        <text>apigenin 4',7-dimethyl ether + reduced [NADPH--hemoprotein reductase] + O2 = ladanein + oxidized [NADPH--hemoprotein reductase] + H2O + H(+)</text>
        <dbReference type="Rhea" id="RHEA:73435"/>
        <dbReference type="Rhea" id="RHEA-COMP:11964"/>
        <dbReference type="Rhea" id="RHEA-COMP:11965"/>
        <dbReference type="ChEBI" id="CHEBI:2769"/>
        <dbReference type="ChEBI" id="CHEBI:15377"/>
        <dbReference type="ChEBI" id="CHEBI:15378"/>
        <dbReference type="ChEBI" id="CHEBI:15379"/>
        <dbReference type="ChEBI" id="CHEBI:57618"/>
        <dbReference type="ChEBI" id="CHEBI:58210"/>
        <dbReference type="ChEBI" id="CHEBI:192702"/>
    </reaction>
    <physiologicalReaction direction="left-to-right" evidence="12">
        <dbReference type="Rhea" id="RHEA:73436"/>
    </physiologicalReaction>
</comment>
<evidence type="ECO:0000256" key="6">
    <source>
        <dbReference type="ARBA" id="ARBA00023004"/>
    </source>
</evidence>
<comment type="catalytic activity">
    <reaction evidence="9">
        <text>(2S)-sakuranetin + reduced [NADPH--hemoprotein reductase] + O2 = (2S)-7-methylcarthamidin + oxidized [NADPH--hemoprotein reductase] + H2O + H(+)</text>
        <dbReference type="Rhea" id="RHEA:73431"/>
        <dbReference type="Rhea" id="RHEA-COMP:11964"/>
        <dbReference type="Rhea" id="RHEA-COMP:11965"/>
        <dbReference type="ChEBI" id="CHEBI:15377"/>
        <dbReference type="ChEBI" id="CHEBI:15378"/>
        <dbReference type="ChEBI" id="CHEBI:15379"/>
        <dbReference type="ChEBI" id="CHEBI:28927"/>
        <dbReference type="ChEBI" id="CHEBI:57618"/>
        <dbReference type="ChEBI" id="CHEBI:58210"/>
        <dbReference type="ChEBI" id="CHEBI:192815"/>
    </reaction>
    <physiologicalReaction direction="left-to-right" evidence="9">
        <dbReference type="Rhea" id="RHEA:73432"/>
    </physiologicalReaction>
</comment>
<evidence type="ECO:0000256" key="1">
    <source>
        <dbReference type="ARBA" id="ARBA00001971"/>
    </source>
</evidence>
<dbReference type="OrthoDB" id="2789670at2759"/>
<evidence type="ECO:0000256" key="9">
    <source>
        <dbReference type="ARBA" id="ARBA00050930"/>
    </source>
</evidence>
<organism evidence="16 17">
    <name type="scientific">Sesamum indicum</name>
    <name type="common">Oriental sesame</name>
    <name type="synonym">Sesamum orientale</name>
    <dbReference type="NCBI Taxonomy" id="4182"/>
    <lineage>
        <taxon>Eukaryota</taxon>
        <taxon>Viridiplantae</taxon>
        <taxon>Streptophyta</taxon>
        <taxon>Embryophyta</taxon>
        <taxon>Tracheophyta</taxon>
        <taxon>Spermatophyta</taxon>
        <taxon>Magnoliopsida</taxon>
        <taxon>eudicotyledons</taxon>
        <taxon>Gunneridae</taxon>
        <taxon>Pentapetalae</taxon>
        <taxon>asterids</taxon>
        <taxon>lamiids</taxon>
        <taxon>Lamiales</taxon>
        <taxon>Pedaliaceae</taxon>
        <taxon>Sesamum</taxon>
    </lineage>
</organism>
<dbReference type="CDD" id="cd11073">
    <property type="entry name" value="CYP76-like"/>
    <property type="match status" value="1"/>
</dbReference>
<feature type="binding site" description="axial binding residue" evidence="14">
    <location>
        <position position="445"/>
    </location>
    <ligand>
        <name>heme</name>
        <dbReference type="ChEBI" id="CHEBI:30413"/>
    </ligand>
    <ligandPart>
        <name>Fe</name>
        <dbReference type="ChEBI" id="CHEBI:18248"/>
    </ligandPart>
</feature>
<dbReference type="Pfam" id="PF00067">
    <property type="entry name" value="p450"/>
    <property type="match status" value="1"/>
</dbReference>
<comment type="catalytic activity">
    <reaction evidence="10">
        <text>genkwanin + reduced [NADPH--hemoprotein reductase] + O2 = scutellarein 7-methyl ether + oxidized [NADPH--hemoprotein reductase] + H2O</text>
        <dbReference type="Rhea" id="RHEA:73427"/>
        <dbReference type="Rhea" id="RHEA-COMP:11964"/>
        <dbReference type="Rhea" id="RHEA-COMP:11965"/>
        <dbReference type="ChEBI" id="CHEBI:15377"/>
        <dbReference type="ChEBI" id="CHEBI:15379"/>
        <dbReference type="ChEBI" id="CHEBI:57618"/>
        <dbReference type="ChEBI" id="CHEBI:58210"/>
        <dbReference type="ChEBI" id="CHEBI:192700"/>
        <dbReference type="ChEBI" id="CHEBI:192701"/>
    </reaction>
    <physiologicalReaction direction="left-to-right" evidence="10">
        <dbReference type="Rhea" id="RHEA:73428"/>
    </physiologicalReaction>
</comment>
<dbReference type="InterPro" id="IPR017972">
    <property type="entry name" value="Cyt_P450_CS"/>
</dbReference>
<dbReference type="Proteomes" id="UP000504604">
    <property type="component" value="Linkage group LG1"/>
</dbReference>
<dbReference type="Gramene" id="SIN_1021457.t">
    <property type="protein sequence ID" value="SIN_1021457.t"/>
    <property type="gene ID" value="SIN_1021457"/>
</dbReference>
<dbReference type="GO" id="GO:0016020">
    <property type="term" value="C:membrane"/>
    <property type="evidence" value="ECO:0007669"/>
    <property type="project" value="UniProtKB-SubCell"/>
</dbReference>
<dbReference type="GO" id="GO:0016705">
    <property type="term" value="F:oxidoreductase activity, acting on paired donors, with incorporation or reduction of molecular oxygen"/>
    <property type="evidence" value="ECO:0007669"/>
    <property type="project" value="InterPro"/>
</dbReference>
<dbReference type="GO" id="GO:0020037">
    <property type="term" value="F:heme binding"/>
    <property type="evidence" value="ECO:0007669"/>
    <property type="project" value="InterPro"/>
</dbReference>
<dbReference type="AlphaFoldDB" id="A0A6I9SK58"/>
<evidence type="ECO:0000256" key="12">
    <source>
        <dbReference type="ARBA" id="ARBA00052216"/>
    </source>
</evidence>
<comment type="similarity">
    <text evidence="15">Belongs to the cytochrome P450 family.</text>
</comment>
<gene>
    <name evidence="17" type="primary">LOC105155520</name>
</gene>
<keyword evidence="4 14" id="KW-0479">Metal-binding</keyword>
<dbReference type="PANTHER" id="PTHR47951">
    <property type="entry name" value="OS08G0547900 PROTEIN"/>
    <property type="match status" value="1"/>
</dbReference>
<dbReference type="PRINTS" id="PR00463">
    <property type="entry name" value="EP450I"/>
</dbReference>
<keyword evidence="5 15" id="KW-0560">Oxidoreductase</keyword>